<keyword evidence="2" id="KW-0547">Nucleotide-binding</keyword>
<dbReference type="Gene3D" id="1.10.8.60">
    <property type="match status" value="2"/>
</dbReference>
<evidence type="ECO:0000256" key="2">
    <source>
        <dbReference type="ARBA" id="ARBA00022741"/>
    </source>
</evidence>
<comment type="similarity">
    <text evidence="1">Belongs to the CbxX/CfxQ family.</text>
</comment>
<dbReference type="InterPro" id="IPR003959">
    <property type="entry name" value="ATPase_AAA_core"/>
</dbReference>
<name>A0A7T4F133_9FIRM</name>
<evidence type="ECO:0000313" key="6">
    <source>
        <dbReference type="Proteomes" id="UP000595276"/>
    </source>
</evidence>
<reference evidence="5 6" key="1">
    <citation type="submission" date="2020-12" db="EMBL/GenBank/DDBJ databases">
        <title>FDA dAtabase for Regulatory Grade micrObial Sequences (FDA-ARGOS): Supporting development and validation of Infectious Disease Dx tests.</title>
        <authorList>
            <person name="Sproer C."/>
            <person name="Gronow S."/>
            <person name="Severitt S."/>
            <person name="Schroder I."/>
            <person name="Tallon L."/>
            <person name="Sadzewicz L."/>
            <person name="Zhao X."/>
            <person name="Boylan J."/>
            <person name="Ott S."/>
            <person name="Bowen H."/>
            <person name="Vavikolanu K."/>
            <person name="Mehta A."/>
            <person name="Aluvathingal J."/>
            <person name="Nadendla S."/>
            <person name="Lowell S."/>
            <person name="Myers T."/>
            <person name="Yan Y."/>
            <person name="Sichtig H."/>
        </authorList>
    </citation>
    <scope>NUCLEOTIDE SEQUENCE [LARGE SCALE GENOMIC DNA]</scope>
    <source>
        <strain evidence="5 6">FDAARGOS_988</strain>
    </source>
</reference>
<dbReference type="Pfam" id="PF17866">
    <property type="entry name" value="AAA_lid_6"/>
    <property type="match status" value="1"/>
</dbReference>
<dbReference type="InterPro" id="IPR027417">
    <property type="entry name" value="P-loop_NTPase"/>
</dbReference>
<dbReference type="InterPro" id="IPR050773">
    <property type="entry name" value="CbxX/CfxQ_RuBisCO_ESX"/>
</dbReference>
<dbReference type="Proteomes" id="UP000595276">
    <property type="component" value="Chromosome"/>
</dbReference>
<dbReference type="Pfam" id="PF00004">
    <property type="entry name" value="AAA"/>
    <property type="match status" value="2"/>
</dbReference>
<dbReference type="FunFam" id="3.40.50.300:FF:000216">
    <property type="entry name" value="Type VII secretion ATPase EccA"/>
    <property type="match status" value="2"/>
</dbReference>
<proteinExistence type="inferred from homology"/>
<dbReference type="InterPro" id="IPR000641">
    <property type="entry name" value="CbxX/CfxQ"/>
</dbReference>
<dbReference type="CDD" id="cd00009">
    <property type="entry name" value="AAA"/>
    <property type="match status" value="2"/>
</dbReference>
<evidence type="ECO:0000313" key="5">
    <source>
        <dbReference type="EMBL" id="QQB62030.1"/>
    </source>
</evidence>
<organism evidence="5 6">
    <name type="scientific">Anaerococcus vaginalis</name>
    <dbReference type="NCBI Taxonomy" id="33037"/>
    <lineage>
        <taxon>Bacteria</taxon>
        <taxon>Bacillati</taxon>
        <taxon>Bacillota</taxon>
        <taxon>Tissierellia</taxon>
        <taxon>Tissierellales</taxon>
        <taxon>Peptoniphilaceae</taxon>
        <taxon>Anaerococcus</taxon>
    </lineage>
</organism>
<dbReference type="GO" id="GO:0005524">
    <property type="term" value="F:ATP binding"/>
    <property type="evidence" value="ECO:0007669"/>
    <property type="project" value="UniProtKB-KW"/>
</dbReference>
<feature type="domain" description="AAA+ ATPase" evidence="4">
    <location>
        <begin position="441"/>
        <end position="583"/>
    </location>
</feature>
<dbReference type="PANTHER" id="PTHR43392:SF2">
    <property type="entry name" value="AAA-TYPE ATPASE FAMILY PROTEIN _ ANKYRIN REPEAT FAMILY PROTEIN"/>
    <property type="match status" value="1"/>
</dbReference>
<dbReference type="RefSeq" id="WP_004839823.1">
    <property type="nucleotide sequence ID" value="NZ_CP066014.1"/>
</dbReference>
<keyword evidence="3" id="KW-0067">ATP-binding</keyword>
<feature type="domain" description="AAA+ ATPase" evidence="4">
    <location>
        <begin position="718"/>
        <end position="856"/>
    </location>
</feature>
<evidence type="ECO:0000259" key="4">
    <source>
        <dbReference type="SMART" id="SM00382"/>
    </source>
</evidence>
<dbReference type="PRINTS" id="PR00819">
    <property type="entry name" value="CBXCFQXSUPER"/>
</dbReference>
<dbReference type="KEGG" id="avg:I6H45_00600"/>
<sequence>MARYLIGNSNDTWNFYQAYYACSPGDILELKENFHLILEDGFFEIDKDLTLEGHVNFEDNTNYYTNKIVGRLNIKNKANVNINSLWLESNNKFDNILNIKDSSTVFLNKVIIDRTDLIKLDSNQEKYPEVYVSENSSLNFENVSTFDKGDFYSKLYAKNSNIEINNSDLCLSLSFDYSNVSINKSCIKKYYTNAINAKHSDLKINNSTVNGGDTQKRYPCLYIYNTNINSNNNLFIQKNYPSCLFLNENSYLISNDDIVSSVDINSSRAFISKLTVNEIFCINQKSLAIVEDSFNLKGENNEKIDLLVQDNSILKTYEISLNRYFVPNIRINGSSTLLTEYLSINGEYYYDDENSPIKIERSDDSYYKVGLIENDNLDEEFLYDEIDDDENISSNENELSPYDKLNKLVGLNSVKNEINKMIRMVEFNNKRIQMGFLPEENSLHSVFLGNPGTGKTTVARLIGEILFEYKALYNKEEFIFIEASESDLISSNVGQTAEQTYKLLEKAKGGILFIDEAYTLNKGDSSVNFGQEAINTILKYMEDHRSEIMIIFAGYTKEMEEFLDTNPGLNSRVANKFVFEDYSSDEIVQIGESILIEKQYVIEDRNYYEKNVKFAYEQSIDKSNARWIRNFNEKLLKVFATRVIESESTDLSTLTNEDIDQVFNIGKYKNYDGKDEDAYNKLQNLIGIDQVKRQVDEFISMAELNKKRRDSGQKIQNFTLHSLFLGNPGTGKTTVARILGNLLYQKSIIKENKFIEVSRSDLVAGYIGQTAIKTRAVLKSALGGILFIDEAYSLSQGSDNDFGNEAIDEILKFMEDYRESIVIIFAGYSKEMKEFLSLNSGLQSRVPNKFYFEDYTVDELVKIGLSSLDKFAYKVDEGLYYQVVENNYNKSNDHSNGRWIRNFNEKLIRIMSQRISNTNEDDVNTITIEDLEQIKE</sequence>
<dbReference type="SUPFAM" id="SSF52540">
    <property type="entry name" value="P-loop containing nucleoside triphosphate hydrolases"/>
    <property type="match status" value="2"/>
</dbReference>
<dbReference type="GO" id="GO:0016887">
    <property type="term" value="F:ATP hydrolysis activity"/>
    <property type="evidence" value="ECO:0007669"/>
    <property type="project" value="InterPro"/>
</dbReference>
<gene>
    <name evidence="5" type="ORF">I6H45_00600</name>
</gene>
<evidence type="ECO:0000256" key="3">
    <source>
        <dbReference type="ARBA" id="ARBA00022840"/>
    </source>
</evidence>
<dbReference type="Gene3D" id="3.40.50.300">
    <property type="entry name" value="P-loop containing nucleotide triphosphate hydrolases"/>
    <property type="match status" value="2"/>
</dbReference>
<dbReference type="InterPro" id="IPR041627">
    <property type="entry name" value="AAA_lid_6"/>
</dbReference>
<evidence type="ECO:0000256" key="1">
    <source>
        <dbReference type="ARBA" id="ARBA00010378"/>
    </source>
</evidence>
<protein>
    <submittedName>
        <fullName evidence="5">AAA family ATPase</fullName>
    </submittedName>
</protein>
<dbReference type="SMART" id="SM00382">
    <property type="entry name" value="AAA"/>
    <property type="match status" value="2"/>
</dbReference>
<dbReference type="EMBL" id="CP066014">
    <property type="protein sequence ID" value="QQB62030.1"/>
    <property type="molecule type" value="Genomic_DNA"/>
</dbReference>
<dbReference type="AlphaFoldDB" id="A0A7T4F133"/>
<dbReference type="PANTHER" id="PTHR43392">
    <property type="entry name" value="AAA-TYPE ATPASE FAMILY PROTEIN / ANKYRIN REPEAT FAMILY PROTEIN"/>
    <property type="match status" value="1"/>
</dbReference>
<dbReference type="InterPro" id="IPR003593">
    <property type="entry name" value="AAA+_ATPase"/>
</dbReference>
<accession>A0A7T4F133</accession>
<dbReference type="GeneID" id="79021214"/>